<proteinExistence type="predicted"/>
<reference evidence="5" key="1">
    <citation type="journal article" date="2019" name="Int. J. Syst. Evol. Microbiol.">
        <title>The Global Catalogue of Microorganisms (GCM) 10K type strain sequencing project: providing services to taxonomists for standard genome sequencing and annotation.</title>
        <authorList>
            <consortium name="The Broad Institute Genomics Platform"/>
            <consortium name="The Broad Institute Genome Sequencing Center for Infectious Disease"/>
            <person name="Wu L."/>
            <person name="Ma J."/>
        </authorList>
    </citation>
    <scope>NUCLEOTIDE SEQUENCE [LARGE SCALE GENOMIC DNA]</scope>
    <source>
        <strain evidence="5">CGMCC 1.18575</strain>
    </source>
</reference>
<feature type="transmembrane region" description="Helical" evidence="2">
    <location>
        <begin position="63"/>
        <end position="96"/>
    </location>
</feature>
<dbReference type="EC" id="2.3.1.-" evidence="4"/>
<dbReference type="PROSITE" id="PS51186">
    <property type="entry name" value="GNAT"/>
    <property type="match status" value="1"/>
</dbReference>
<dbReference type="Pfam" id="PF00583">
    <property type="entry name" value="Acetyltransf_1"/>
    <property type="match status" value="1"/>
</dbReference>
<dbReference type="InterPro" id="IPR016181">
    <property type="entry name" value="Acyl_CoA_acyltransferase"/>
</dbReference>
<feature type="domain" description="N-acetyltransferase" evidence="3">
    <location>
        <begin position="164"/>
        <end position="319"/>
    </location>
</feature>
<evidence type="ECO:0000313" key="5">
    <source>
        <dbReference type="Proteomes" id="UP001596113"/>
    </source>
</evidence>
<name>A0ABW0HR89_9BACL</name>
<keyword evidence="2" id="KW-0812">Transmembrane</keyword>
<keyword evidence="2" id="KW-1133">Transmembrane helix</keyword>
<dbReference type="Gene3D" id="3.40.630.30">
    <property type="match status" value="1"/>
</dbReference>
<accession>A0ABW0HR89</accession>
<comment type="caution">
    <text evidence="4">The sequence shown here is derived from an EMBL/GenBank/DDBJ whole genome shotgun (WGS) entry which is preliminary data.</text>
</comment>
<keyword evidence="4" id="KW-0808">Transferase</keyword>
<feature type="region of interest" description="Disordered" evidence="1">
    <location>
        <begin position="111"/>
        <end position="166"/>
    </location>
</feature>
<sequence>MTKPTSIRIMLYVSYFKLALFLVMLVSLKYSEISEHMSFYGPFFLLSLLSMVYFIVTINKRKYLLSIVFAFLNFLVAFVNPIQQIASLVIMLLYVLKSTRDYMRGDTRITAASEEQAEESDESGENADSEGGADSADEASEGDKPALSLDKPQAQPKLRKDPEVTVREATAEDANTIYSLMMIAFEEYRTAIPPSSALDETEEGIAQGLQDGTESAAILFEDDMASAMVRFKIEGDTIHFYRLSVVPNRRRRGHARKLVQWIERHAIAKGLNVSRCKVRQSVQNNLVLYQNMGYEIVDQELIVRPEGTLKALTLEKKLGV</sequence>
<dbReference type="EMBL" id="JBHSMI010000003">
    <property type="protein sequence ID" value="MFC5401572.1"/>
    <property type="molecule type" value="Genomic_DNA"/>
</dbReference>
<dbReference type="SUPFAM" id="SSF55729">
    <property type="entry name" value="Acyl-CoA N-acyltransferases (Nat)"/>
    <property type="match status" value="1"/>
</dbReference>
<keyword evidence="5" id="KW-1185">Reference proteome</keyword>
<evidence type="ECO:0000256" key="2">
    <source>
        <dbReference type="SAM" id="Phobius"/>
    </source>
</evidence>
<dbReference type="InterPro" id="IPR000182">
    <property type="entry name" value="GNAT_dom"/>
</dbReference>
<gene>
    <name evidence="4" type="ORF">ACFPOF_02400</name>
</gene>
<dbReference type="RefSeq" id="WP_378129254.1">
    <property type="nucleotide sequence ID" value="NZ_JBHSMI010000003.1"/>
</dbReference>
<organism evidence="4 5">
    <name type="scientific">Cohnella soli</name>
    <dbReference type="NCBI Taxonomy" id="425005"/>
    <lineage>
        <taxon>Bacteria</taxon>
        <taxon>Bacillati</taxon>
        <taxon>Bacillota</taxon>
        <taxon>Bacilli</taxon>
        <taxon>Bacillales</taxon>
        <taxon>Paenibacillaceae</taxon>
        <taxon>Cohnella</taxon>
    </lineage>
</organism>
<dbReference type="GO" id="GO:0016746">
    <property type="term" value="F:acyltransferase activity"/>
    <property type="evidence" value="ECO:0007669"/>
    <property type="project" value="UniProtKB-KW"/>
</dbReference>
<keyword evidence="4" id="KW-0012">Acyltransferase</keyword>
<dbReference type="Proteomes" id="UP001596113">
    <property type="component" value="Unassembled WGS sequence"/>
</dbReference>
<keyword evidence="2" id="KW-0472">Membrane</keyword>
<dbReference type="CDD" id="cd04301">
    <property type="entry name" value="NAT_SF"/>
    <property type="match status" value="1"/>
</dbReference>
<feature type="transmembrane region" description="Helical" evidence="2">
    <location>
        <begin position="37"/>
        <end position="56"/>
    </location>
</feature>
<feature type="transmembrane region" description="Helical" evidence="2">
    <location>
        <begin position="12"/>
        <end position="31"/>
    </location>
</feature>
<feature type="compositionally biased region" description="Acidic residues" evidence="1">
    <location>
        <begin position="115"/>
        <end position="128"/>
    </location>
</feature>
<evidence type="ECO:0000256" key="1">
    <source>
        <dbReference type="SAM" id="MobiDB-lite"/>
    </source>
</evidence>
<evidence type="ECO:0000259" key="3">
    <source>
        <dbReference type="PROSITE" id="PS51186"/>
    </source>
</evidence>
<protein>
    <submittedName>
        <fullName evidence="4">GNAT family N-acetyltransferase</fullName>
        <ecNumber evidence="4">2.3.1.-</ecNumber>
    </submittedName>
</protein>
<evidence type="ECO:0000313" key="4">
    <source>
        <dbReference type="EMBL" id="MFC5401572.1"/>
    </source>
</evidence>